<proteinExistence type="predicted"/>
<reference evidence="1 2" key="1">
    <citation type="journal article" date="2020" name="J Geophys Res Biogeosci">
        <title>Magnetotaxis as an Adaptation to Enable Bacterial Shuttling of Microbial Sulfur and Sulfur Cycling Across Aquatic Oxic#Anoxic Interfaces.</title>
        <authorList>
            <person name="Li J."/>
            <person name="Liu P."/>
            <person name="Wang J."/>
            <person name="Roberts A.P."/>
            <person name="Pan Y."/>
        </authorList>
    </citation>
    <scope>NUCLEOTIDE SEQUENCE [LARGE SCALE GENOMIC DNA]</scope>
    <source>
        <strain evidence="1 2">MYR-1_YQ</strain>
    </source>
</reference>
<evidence type="ECO:0000313" key="2">
    <source>
        <dbReference type="Proteomes" id="UP001196980"/>
    </source>
</evidence>
<comment type="caution">
    <text evidence="1">The sequence shown here is derived from an EMBL/GenBank/DDBJ whole genome shotgun (WGS) entry which is preliminary data.</text>
</comment>
<evidence type="ECO:0008006" key="3">
    <source>
        <dbReference type="Google" id="ProtNLM"/>
    </source>
</evidence>
<dbReference type="Proteomes" id="UP001196980">
    <property type="component" value="Unassembled WGS sequence"/>
</dbReference>
<keyword evidence="2" id="KW-1185">Reference proteome</keyword>
<gene>
    <name evidence="1" type="ORF">HWQ67_15275</name>
</gene>
<protein>
    <recommendedName>
        <fullName evidence="3">Sugar 3,4-ketoisomerase QdtA cupin domain-containing protein</fullName>
    </recommendedName>
</protein>
<accession>A0ABS6S261</accession>
<dbReference type="EMBL" id="JABXWD010000387">
    <property type="protein sequence ID" value="MBV6342942.1"/>
    <property type="molecule type" value="Genomic_DNA"/>
</dbReference>
<organism evidence="1 2">
    <name type="scientific">Candidatus Magnetobacterium casense</name>
    <dbReference type="NCBI Taxonomy" id="1455061"/>
    <lineage>
        <taxon>Bacteria</taxon>
        <taxon>Pseudomonadati</taxon>
        <taxon>Nitrospirota</taxon>
        <taxon>Thermodesulfovibrionia</taxon>
        <taxon>Thermodesulfovibrionales</taxon>
        <taxon>Candidatus Magnetobacteriaceae</taxon>
        <taxon>Candidatus Magnetobacterium</taxon>
    </lineage>
</organism>
<dbReference type="RefSeq" id="WP_218253550.1">
    <property type="nucleotide sequence ID" value="NZ_JABXWD010000387.1"/>
</dbReference>
<name>A0ABS6S261_9BACT</name>
<evidence type="ECO:0000313" key="1">
    <source>
        <dbReference type="EMBL" id="MBV6342942.1"/>
    </source>
</evidence>
<sequence>MVETQGSSTIVTKLWGYETILVNNVEVNYCGKILTVLPCAYASSLHYHRVKHETFFIQRGNLYLELRQLISGLGNLLGNLRQTVLSVGDFHEPEVLLIETGCKVVLPPMTAHRFWVVNELCEFIEIGTADYSYDTKRLIGSGPIPKG</sequence>